<sequence>MLRGENGSPRENQDIPQRPHELASITPTVRDDEVRTHQAEPRRRKQKSVASQNNDSNGASYDVPEGLANLNEVDAPSPDENPHEQLQYRRSFLETTRSQQKEYERDQRRRRLSGGGAGEGGEGQESPPDEPKEAVPGHERASRVATEIYILSYLILFSILGTLARIGLDALTRYPGAPVGISVLWANFGGSLLMGYFSEDRRLFMDSDKGQNGATPEEETCENVSSPETGRGGSGGAVANEPDSEALRIAARKVHLTFKKTIPLYIGLTTGFCGSFTSFSSFIRDGFLALSNSSPTIISASGSSSVIPRNGGLSFMALLAVNILTLCVCIAALKFGAHLAIALHYITPSIPVRLMRRIFDRITVVVALGVWVGAVFMAIWPPDRPTGPAANGETTWAQETWRGRVLFSLIFAPLGCIARFYASVKLNGLKPSFPVGTFVVNIFGTIILGMAWDLQHAPLGSLGGRIGGGLVGCQVLQGVMDGFCGCLTTVSTWVLELTSLRRKHAYTYGVASVGVALAFMTIIMGSLRWTRGFADPVCSS</sequence>
<dbReference type="AlphaFoldDB" id="A0A1B8GP50"/>
<keyword evidence="3" id="KW-1003">Cell membrane</keyword>
<organism evidence="11 12">
    <name type="scientific">Pseudogymnoascus verrucosus</name>
    <dbReference type="NCBI Taxonomy" id="342668"/>
    <lineage>
        <taxon>Eukaryota</taxon>
        <taxon>Fungi</taxon>
        <taxon>Dikarya</taxon>
        <taxon>Ascomycota</taxon>
        <taxon>Pezizomycotina</taxon>
        <taxon>Leotiomycetes</taxon>
        <taxon>Thelebolales</taxon>
        <taxon>Thelebolaceae</taxon>
        <taxon>Pseudogymnoascus</taxon>
    </lineage>
</organism>
<feature type="transmembrane region" description="Helical" evidence="10">
    <location>
        <begin position="313"/>
        <end position="346"/>
    </location>
</feature>
<evidence type="ECO:0000256" key="7">
    <source>
        <dbReference type="ARBA" id="ARBA00035120"/>
    </source>
</evidence>
<feature type="compositionally biased region" description="Basic and acidic residues" evidence="9">
    <location>
        <begin position="129"/>
        <end position="140"/>
    </location>
</feature>
<comment type="similarity">
    <text evidence="7">Belongs to the fluoride channel Fluc/FEX (TC 1.A.43) family.</text>
</comment>
<feature type="compositionally biased region" description="Basic and acidic residues" evidence="9">
    <location>
        <begin position="11"/>
        <end position="21"/>
    </location>
</feature>
<keyword evidence="12" id="KW-1185">Reference proteome</keyword>
<dbReference type="Pfam" id="PF02537">
    <property type="entry name" value="CRCB"/>
    <property type="match status" value="2"/>
</dbReference>
<dbReference type="Proteomes" id="UP000091956">
    <property type="component" value="Unassembled WGS sequence"/>
</dbReference>
<dbReference type="STRING" id="342668.A0A1B8GP50"/>
<dbReference type="RefSeq" id="XP_018131352.1">
    <property type="nucleotide sequence ID" value="XM_018273958.2"/>
</dbReference>
<feature type="region of interest" description="Disordered" evidence="9">
    <location>
        <begin position="1"/>
        <end position="140"/>
    </location>
</feature>
<feature type="compositionally biased region" description="Basic and acidic residues" evidence="9">
    <location>
        <begin position="29"/>
        <end position="41"/>
    </location>
</feature>
<proteinExistence type="inferred from homology"/>
<feature type="transmembrane region" description="Helical" evidence="10">
    <location>
        <begin position="505"/>
        <end position="524"/>
    </location>
</feature>
<evidence type="ECO:0000256" key="5">
    <source>
        <dbReference type="ARBA" id="ARBA00022989"/>
    </source>
</evidence>
<evidence type="ECO:0000313" key="11">
    <source>
        <dbReference type="EMBL" id="OBT97619.1"/>
    </source>
</evidence>
<feature type="region of interest" description="Disordered" evidence="9">
    <location>
        <begin position="207"/>
        <end position="240"/>
    </location>
</feature>
<keyword evidence="5 10" id="KW-1133">Transmembrane helix</keyword>
<evidence type="ECO:0000256" key="2">
    <source>
        <dbReference type="ARBA" id="ARBA00004651"/>
    </source>
</evidence>
<name>A0A1B8GP50_9PEZI</name>
<feature type="transmembrane region" description="Helical" evidence="10">
    <location>
        <begin position="174"/>
        <end position="197"/>
    </location>
</feature>
<feature type="transmembrane region" description="Helical" evidence="10">
    <location>
        <begin position="262"/>
        <end position="283"/>
    </location>
</feature>
<evidence type="ECO:0000256" key="6">
    <source>
        <dbReference type="ARBA" id="ARBA00023136"/>
    </source>
</evidence>
<dbReference type="GeneID" id="28837870"/>
<comment type="function">
    <text evidence="1">Fluoride channel required for the rapid expulsion of cytoplasmic fluoride.</text>
</comment>
<dbReference type="PANTHER" id="PTHR28259:SF1">
    <property type="entry name" value="FLUORIDE EXPORT PROTEIN 1-RELATED"/>
    <property type="match status" value="1"/>
</dbReference>
<evidence type="ECO:0000313" key="12">
    <source>
        <dbReference type="Proteomes" id="UP000091956"/>
    </source>
</evidence>
<feature type="transmembrane region" description="Helical" evidence="10">
    <location>
        <begin position="148"/>
        <end position="168"/>
    </location>
</feature>
<dbReference type="OrthoDB" id="409792at2759"/>
<feature type="transmembrane region" description="Helical" evidence="10">
    <location>
        <begin position="358"/>
        <end position="381"/>
    </location>
</feature>
<comment type="catalytic activity">
    <reaction evidence="8">
        <text>fluoride(in) = fluoride(out)</text>
        <dbReference type="Rhea" id="RHEA:76159"/>
        <dbReference type="ChEBI" id="CHEBI:17051"/>
    </reaction>
    <physiologicalReaction direction="left-to-right" evidence="8">
        <dbReference type="Rhea" id="RHEA:76160"/>
    </physiologicalReaction>
</comment>
<comment type="subcellular location">
    <subcellularLocation>
        <location evidence="2">Cell membrane</location>
        <topology evidence="2">Multi-pass membrane protein</topology>
    </subcellularLocation>
</comment>
<evidence type="ECO:0000256" key="8">
    <source>
        <dbReference type="ARBA" id="ARBA00035585"/>
    </source>
</evidence>
<protein>
    <recommendedName>
        <fullName evidence="13">Fluoride export protein 1</fullName>
    </recommendedName>
</protein>
<keyword evidence="6 10" id="KW-0472">Membrane</keyword>
<accession>A0A1B8GP50</accession>
<feature type="compositionally biased region" description="Gly residues" evidence="9">
    <location>
        <begin position="113"/>
        <end position="123"/>
    </location>
</feature>
<feature type="compositionally biased region" description="Polar residues" evidence="9">
    <location>
        <begin position="48"/>
        <end position="59"/>
    </location>
</feature>
<dbReference type="GO" id="GO:0005886">
    <property type="term" value="C:plasma membrane"/>
    <property type="evidence" value="ECO:0007669"/>
    <property type="project" value="UniProtKB-SubCell"/>
</dbReference>
<dbReference type="PANTHER" id="PTHR28259">
    <property type="entry name" value="FLUORIDE EXPORT PROTEIN 1-RELATED"/>
    <property type="match status" value="1"/>
</dbReference>
<feature type="transmembrane region" description="Helical" evidence="10">
    <location>
        <begin position="401"/>
        <end position="421"/>
    </location>
</feature>
<dbReference type="InterPro" id="IPR003691">
    <property type="entry name" value="FluC"/>
</dbReference>
<evidence type="ECO:0000256" key="9">
    <source>
        <dbReference type="SAM" id="MobiDB-lite"/>
    </source>
</evidence>
<evidence type="ECO:0000256" key="3">
    <source>
        <dbReference type="ARBA" id="ARBA00022475"/>
    </source>
</evidence>
<keyword evidence="4 10" id="KW-0812">Transmembrane</keyword>
<dbReference type="EMBL" id="KV460221">
    <property type="protein sequence ID" value="OBT97619.1"/>
    <property type="molecule type" value="Genomic_DNA"/>
</dbReference>
<evidence type="ECO:0008006" key="13">
    <source>
        <dbReference type="Google" id="ProtNLM"/>
    </source>
</evidence>
<evidence type="ECO:0000256" key="4">
    <source>
        <dbReference type="ARBA" id="ARBA00022692"/>
    </source>
</evidence>
<reference evidence="11 12" key="1">
    <citation type="submission" date="2016-03" db="EMBL/GenBank/DDBJ databases">
        <title>Comparative genomics of Pseudogymnoascus destructans, the fungus causing white-nose syndrome of bats.</title>
        <authorList>
            <person name="Palmer J.M."/>
            <person name="Drees K.P."/>
            <person name="Foster J.T."/>
            <person name="Lindner D.L."/>
        </authorList>
    </citation>
    <scope>NUCLEOTIDE SEQUENCE [LARGE SCALE GENOMIC DNA]</scope>
    <source>
        <strain evidence="11 12">UAMH 10579</strain>
    </source>
</reference>
<dbReference type="GO" id="GO:1903425">
    <property type="term" value="F:fluoride transmembrane transporter activity"/>
    <property type="evidence" value="ECO:0007669"/>
    <property type="project" value="TreeGrafter"/>
</dbReference>
<reference evidence="12" key="2">
    <citation type="journal article" date="2018" name="Nat. Commun.">
        <title>Extreme sensitivity to ultraviolet light in the fungal pathogen causing white-nose syndrome of bats.</title>
        <authorList>
            <person name="Palmer J.M."/>
            <person name="Drees K.P."/>
            <person name="Foster J.T."/>
            <person name="Lindner D.L."/>
        </authorList>
    </citation>
    <scope>NUCLEOTIDE SEQUENCE [LARGE SCALE GENOMIC DNA]</scope>
    <source>
        <strain evidence="12">UAMH 10579</strain>
    </source>
</reference>
<feature type="transmembrane region" description="Helical" evidence="10">
    <location>
        <begin position="433"/>
        <end position="452"/>
    </location>
</feature>
<evidence type="ECO:0000256" key="10">
    <source>
        <dbReference type="SAM" id="Phobius"/>
    </source>
</evidence>
<evidence type="ECO:0000256" key="1">
    <source>
        <dbReference type="ARBA" id="ARBA00002598"/>
    </source>
</evidence>
<gene>
    <name evidence="11" type="ORF">VE01_04484</name>
</gene>